<gene>
    <name evidence="1" type="ORF">CLORY_31110</name>
</gene>
<evidence type="ECO:0000313" key="2">
    <source>
        <dbReference type="Proteomes" id="UP000190080"/>
    </source>
</evidence>
<dbReference type="AlphaFoldDB" id="A0A1V4IIL0"/>
<dbReference type="RefSeq" id="WP_079426079.1">
    <property type="nucleotide sequence ID" value="NZ_MZGV01000039.1"/>
</dbReference>
<dbReference type="STRING" id="1450648.CLORY_31110"/>
<sequence length="289" mass="32800">MQVAFWSPFSGTGSTVSCIATSLLYSLSGGRRCLLLDMQSAEYGLETAFFEEKRLEKLSSLEYGIDSLDRLSIVDPEIGKSEFECYSNEIIKNRLDLVVGSNKISGSLFNDCFKKSAAKILKNAKKYYDTVFVDINSSLQSKITENVFDNSDIVVITLPQNERIFADFIKNKCKLIENKELVLVIGRYDIDSKFSKEYIKHSLQYADAIYSIPYNTGLFDAINEHKVKNYFINISKAAKSEKDEILFLQVSEIVDRLISMNNDINEIYTSDCQRIFLKLKKAFGGIENA</sequence>
<evidence type="ECO:0008006" key="3">
    <source>
        <dbReference type="Google" id="ProtNLM"/>
    </source>
</evidence>
<accession>A0A1V4IIL0</accession>
<comment type="caution">
    <text evidence="1">The sequence shown here is derived from an EMBL/GenBank/DDBJ whole genome shotgun (WGS) entry which is preliminary data.</text>
</comment>
<dbReference type="Gene3D" id="3.40.50.300">
    <property type="entry name" value="P-loop containing nucleotide triphosphate hydrolases"/>
    <property type="match status" value="1"/>
</dbReference>
<dbReference type="EMBL" id="MZGV01000039">
    <property type="protein sequence ID" value="OPJ59766.1"/>
    <property type="molecule type" value="Genomic_DNA"/>
</dbReference>
<dbReference type="SUPFAM" id="SSF52540">
    <property type="entry name" value="P-loop containing nucleoside triphosphate hydrolases"/>
    <property type="match status" value="1"/>
</dbReference>
<keyword evidence="2" id="KW-1185">Reference proteome</keyword>
<evidence type="ECO:0000313" key="1">
    <source>
        <dbReference type="EMBL" id="OPJ59766.1"/>
    </source>
</evidence>
<name>A0A1V4IIL0_9CLOT</name>
<reference evidence="1 2" key="1">
    <citation type="submission" date="2017-03" db="EMBL/GenBank/DDBJ databases">
        <title>Genome sequence of Clostridium oryzae DSM 28571.</title>
        <authorList>
            <person name="Poehlein A."/>
            <person name="Daniel R."/>
        </authorList>
    </citation>
    <scope>NUCLEOTIDE SEQUENCE [LARGE SCALE GENOMIC DNA]</scope>
    <source>
        <strain evidence="1 2">DSM 28571</strain>
    </source>
</reference>
<proteinExistence type="predicted"/>
<dbReference type="InterPro" id="IPR027417">
    <property type="entry name" value="P-loop_NTPase"/>
</dbReference>
<organism evidence="1 2">
    <name type="scientific">Clostridium oryzae</name>
    <dbReference type="NCBI Taxonomy" id="1450648"/>
    <lineage>
        <taxon>Bacteria</taxon>
        <taxon>Bacillati</taxon>
        <taxon>Bacillota</taxon>
        <taxon>Clostridia</taxon>
        <taxon>Eubacteriales</taxon>
        <taxon>Clostridiaceae</taxon>
        <taxon>Clostridium</taxon>
    </lineage>
</organism>
<dbReference type="Proteomes" id="UP000190080">
    <property type="component" value="Unassembled WGS sequence"/>
</dbReference>
<protein>
    <recommendedName>
        <fullName evidence="3">AAA domain-containing protein</fullName>
    </recommendedName>
</protein>
<dbReference type="OrthoDB" id="2842408at2"/>